<proteinExistence type="predicted"/>
<gene>
    <name evidence="1" type="ORF">G2W53_018734</name>
</gene>
<dbReference type="AlphaFoldDB" id="A0A834WLC4"/>
<protein>
    <submittedName>
        <fullName evidence="1">Staphylococcal-like nuclease CAN2</fullName>
    </submittedName>
</protein>
<accession>A0A834WLC4</accession>
<comment type="caution">
    <text evidence="1">The sequence shown here is derived from an EMBL/GenBank/DDBJ whole genome shotgun (WGS) entry which is preliminary data.</text>
</comment>
<keyword evidence="2" id="KW-1185">Reference proteome</keyword>
<evidence type="ECO:0000313" key="1">
    <source>
        <dbReference type="EMBL" id="KAF7827570.1"/>
    </source>
</evidence>
<organism evidence="1 2">
    <name type="scientific">Senna tora</name>
    <dbReference type="NCBI Taxonomy" id="362788"/>
    <lineage>
        <taxon>Eukaryota</taxon>
        <taxon>Viridiplantae</taxon>
        <taxon>Streptophyta</taxon>
        <taxon>Embryophyta</taxon>
        <taxon>Tracheophyta</taxon>
        <taxon>Spermatophyta</taxon>
        <taxon>Magnoliopsida</taxon>
        <taxon>eudicotyledons</taxon>
        <taxon>Gunneridae</taxon>
        <taxon>Pentapetalae</taxon>
        <taxon>rosids</taxon>
        <taxon>fabids</taxon>
        <taxon>Fabales</taxon>
        <taxon>Fabaceae</taxon>
        <taxon>Caesalpinioideae</taxon>
        <taxon>Cassia clade</taxon>
        <taxon>Senna</taxon>
    </lineage>
</organism>
<evidence type="ECO:0000313" key="2">
    <source>
        <dbReference type="Proteomes" id="UP000634136"/>
    </source>
</evidence>
<dbReference type="Proteomes" id="UP000634136">
    <property type="component" value="Unassembled WGS sequence"/>
</dbReference>
<sequence>MRIDALDSSMPYGGEAKNELTKIVQGIDAKEGICMSLHSLVIKWQKEARAKRVGLWASSIPEKPWKWRKDK</sequence>
<dbReference type="EMBL" id="JAAIUW010000006">
    <property type="protein sequence ID" value="KAF7827570.1"/>
    <property type="molecule type" value="Genomic_DNA"/>
</dbReference>
<dbReference type="OrthoDB" id="430293at2759"/>
<reference evidence="1" key="1">
    <citation type="submission" date="2020-09" db="EMBL/GenBank/DDBJ databases">
        <title>Genome-Enabled Discovery of Anthraquinone Biosynthesis in Senna tora.</title>
        <authorList>
            <person name="Kang S.-H."/>
            <person name="Pandey R.P."/>
            <person name="Lee C.-M."/>
            <person name="Sim J.-S."/>
            <person name="Jeong J.-T."/>
            <person name="Choi B.-S."/>
            <person name="Jung M."/>
            <person name="Ginzburg D."/>
            <person name="Zhao K."/>
            <person name="Won S.Y."/>
            <person name="Oh T.-J."/>
            <person name="Yu Y."/>
            <person name="Kim N.-H."/>
            <person name="Lee O.R."/>
            <person name="Lee T.-H."/>
            <person name="Bashyal P."/>
            <person name="Kim T.-S."/>
            <person name="Lee W.-H."/>
            <person name="Kawkins C."/>
            <person name="Kim C.-K."/>
            <person name="Kim J.S."/>
            <person name="Ahn B.O."/>
            <person name="Rhee S.Y."/>
            <person name="Sohng J.K."/>
        </authorList>
    </citation>
    <scope>NUCLEOTIDE SEQUENCE</scope>
    <source>
        <tissue evidence="1">Leaf</tissue>
    </source>
</reference>
<name>A0A834WLC4_9FABA</name>